<dbReference type="GO" id="GO:0004252">
    <property type="term" value="F:serine-type endopeptidase activity"/>
    <property type="evidence" value="ECO:0007669"/>
    <property type="project" value="InterPro"/>
</dbReference>
<dbReference type="Proteomes" id="UP000838756">
    <property type="component" value="Unassembled WGS sequence"/>
</dbReference>
<dbReference type="InterPro" id="IPR018114">
    <property type="entry name" value="TRYPSIN_HIS"/>
</dbReference>
<accession>A0A8S4RJU6</accession>
<dbReference type="Pfam" id="PF00089">
    <property type="entry name" value="Trypsin"/>
    <property type="match status" value="1"/>
</dbReference>
<comment type="similarity">
    <text evidence="2">Belongs to the peptidase S1 family. CLIP subfamily.</text>
</comment>
<dbReference type="PROSITE" id="PS50240">
    <property type="entry name" value="TRYPSIN_DOM"/>
    <property type="match status" value="1"/>
</dbReference>
<keyword evidence="1" id="KW-1015">Disulfide bond</keyword>
<dbReference type="PRINTS" id="PR00722">
    <property type="entry name" value="CHYMOTRYPSIN"/>
</dbReference>
<dbReference type="EMBL" id="CAKXAJ010025292">
    <property type="protein sequence ID" value="CAH2237832.1"/>
    <property type="molecule type" value="Genomic_DNA"/>
</dbReference>
<gene>
    <name evidence="4" type="primary">jg4408</name>
    <name evidence="4" type="ORF">PAEG_LOCUS15002</name>
</gene>
<evidence type="ECO:0000256" key="1">
    <source>
        <dbReference type="ARBA" id="ARBA00023157"/>
    </source>
</evidence>
<feature type="domain" description="Peptidase S1" evidence="3">
    <location>
        <begin position="1"/>
        <end position="194"/>
    </location>
</feature>
<organism evidence="4 5">
    <name type="scientific">Pararge aegeria aegeria</name>
    <dbReference type="NCBI Taxonomy" id="348720"/>
    <lineage>
        <taxon>Eukaryota</taxon>
        <taxon>Metazoa</taxon>
        <taxon>Ecdysozoa</taxon>
        <taxon>Arthropoda</taxon>
        <taxon>Hexapoda</taxon>
        <taxon>Insecta</taxon>
        <taxon>Pterygota</taxon>
        <taxon>Neoptera</taxon>
        <taxon>Endopterygota</taxon>
        <taxon>Lepidoptera</taxon>
        <taxon>Glossata</taxon>
        <taxon>Ditrysia</taxon>
        <taxon>Papilionoidea</taxon>
        <taxon>Nymphalidae</taxon>
        <taxon>Satyrinae</taxon>
        <taxon>Satyrini</taxon>
        <taxon>Parargina</taxon>
        <taxon>Pararge</taxon>
    </lineage>
</organism>
<dbReference type="InterPro" id="IPR051487">
    <property type="entry name" value="Ser/Thr_Proteases_Immune/Dev"/>
</dbReference>
<proteinExistence type="inferred from homology"/>
<keyword evidence="5" id="KW-1185">Reference proteome</keyword>
<evidence type="ECO:0000256" key="2">
    <source>
        <dbReference type="ARBA" id="ARBA00024195"/>
    </source>
</evidence>
<dbReference type="CDD" id="cd00190">
    <property type="entry name" value="Tryp_SPc"/>
    <property type="match status" value="1"/>
</dbReference>
<comment type="caution">
    <text evidence="4">The sequence shown here is derived from an EMBL/GenBank/DDBJ whole genome shotgun (WGS) entry which is preliminary data.</text>
</comment>
<dbReference type="InterPro" id="IPR001314">
    <property type="entry name" value="Peptidase_S1A"/>
</dbReference>
<dbReference type="SMART" id="SM00020">
    <property type="entry name" value="Tryp_SPc"/>
    <property type="match status" value="1"/>
</dbReference>
<evidence type="ECO:0000313" key="4">
    <source>
        <dbReference type="EMBL" id="CAH2237832.1"/>
    </source>
</evidence>
<name>A0A8S4RJU6_9NEOP</name>
<dbReference type="PROSITE" id="PS00134">
    <property type="entry name" value="TRYPSIN_HIS"/>
    <property type="match status" value="1"/>
</dbReference>
<dbReference type="PANTHER" id="PTHR24256">
    <property type="entry name" value="TRYPTASE-RELATED"/>
    <property type="match status" value="1"/>
</dbReference>
<dbReference type="InterPro" id="IPR043504">
    <property type="entry name" value="Peptidase_S1_PA_chymotrypsin"/>
</dbReference>
<dbReference type="SUPFAM" id="SSF50494">
    <property type="entry name" value="Trypsin-like serine proteases"/>
    <property type="match status" value="1"/>
</dbReference>
<dbReference type="GO" id="GO:0006508">
    <property type="term" value="P:proteolysis"/>
    <property type="evidence" value="ECO:0007669"/>
    <property type="project" value="InterPro"/>
</dbReference>
<dbReference type="InterPro" id="IPR009003">
    <property type="entry name" value="Peptidase_S1_PA"/>
</dbReference>
<protein>
    <submittedName>
        <fullName evidence="4">Jg4408 protein</fullName>
    </submittedName>
</protein>
<evidence type="ECO:0000313" key="5">
    <source>
        <dbReference type="Proteomes" id="UP000838756"/>
    </source>
</evidence>
<dbReference type="OrthoDB" id="6380398at2759"/>
<dbReference type="Gene3D" id="2.40.10.10">
    <property type="entry name" value="Trypsin-like serine proteases"/>
    <property type="match status" value="1"/>
</dbReference>
<evidence type="ECO:0000259" key="3">
    <source>
        <dbReference type="PROSITE" id="PS50240"/>
    </source>
</evidence>
<dbReference type="InterPro" id="IPR001254">
    <property type="entry name" value="Trypsin_dom"/>
</dbReference>
<dbReference type="AlphaFoldDB" id="A0A8S4RJU6"/>
<sequence>MCGSSILNQKILITAAHCIEKPYVRFTVYAGHTENYLGDVYPVQAVKTHEKYNSHTVDHDIGLILVKKPIKLGKLAQRITVLRIPPRPMTAAVAGWGLIDEVNELNSKRLHHAELKVWTYEQCRKFISSLPKGFICAGSLDGKTYASQGDSGSALIVNDYIQIGVVSYKRPDLRSVVAFTDTSYYYRWIRTHSRRLYCNGT</sequence>
<reference evidence="4" key="1">
    <citation type="submission" date="2022-03" db="EMBL/GenBank/DDBJ databases">
        <authorList>
            <person name="Lindestad O."/>
        </authorList>
    </citation>
    <scope>NUCLEOTIDE SEQUENCE</scope>
</reference>